<proteinExistence type="predicted"/>
<gene>
    <name evidence="6" type="ORF">EU555_30235</name>
</gene>
<evidence type="ECO:0000313" key="6">
    <source>
        <dbReference type="EMBL" id="TGD94992.1"/>
    </source>
</evidence>
<evidence type="ECO:0000313" key="7">
    <source>
        <dbReference type="Proteomes" id="UP000297535"/>
    </source>
</evidence>
<dbReference type="AlphaFoldDB" id="A0A4Z0NFZ2"/>
<sequence>MILKITLDALTRTYKYILIMRERSSVVAIVRYNTEIRRSLTDASCRAYNLRAARIGSDGRGGSIVQQDEGRPTVLLIEDDPLIGLDLGDALAEAGYRVTGPLRTQAEAVEWVARSAPDLAVVDVPLRDGDGSRLARTLRRRGIPFVVHTDDERDATACADLRAAPRLTKPAWHRDLVLVLDQLAREARP</sequence>
<dbReference type="EMBL" id="SRLB01000035">
    <property type="protein sequence ID" value="TGD94992.1"/>
    <property type="molecule type" value="Genomic_DNA"/>
</dbReference>
<keyword evidence="3" id="KW-0804">Transcription</keyword>
<keyword evidence="2" id="KW-0805">Transcription regulation</keyword>
<accession>A0A4Z0NFZ2</accession>
<dbReference type="SUPFAM" id="SSF52172">
    <property type="entry name" value="CheY-like"/>
    <property type="match status" value="1"/>
</dbReference>
<evidence type="ECO:0000256" key="3">
    <source>
        <dbReference type="ARBA" id="ARBA00023163"/>
    </source>
</evidence>
<organism evidence="6 7">
    <name type="scientific">Methylobacterium nonmethylotrophicum</name>
    <dbReference type="NCBI Taxonomy" id="1141884"/>
    <lineage>
        <taxon>Bacteria</taxon>
        <taxon>Pseudomonadati</taxon>
        <taxon>Pseudomonadota</taxon>
        <taxon>Alphaproteobacteria</taxon>
        <taxon>Hyphomicrobiales</taxon>
        <taxon>Methylobacteriaceae</taxon>
        <taxon>Methylobacterium</taxon>
    </lineage>
</organism>
<evidence type="ECO:0000259" key="5">
    <source>
        <dbReference type="PROSITE" id="PS50110"/>
    </source>
</evidence>
<dbReference type="Pfam" id="PF00072">
    <property type="entry name" value="Response_reg"/>
    <property type="match status" value="1"/>
</dbReference>
<evidence type="ECO:0000256" key="2">
    <source>
        <dbReference type="ARBA" id="ARBA00023015"/>
    </source>
</evidence>
<dbReference type="InterPro" id="IPR050595">
    <property type="entry name" value="Bact_response_regulator"/>
</dbReference>
<feature type="domain" description="Response regulatory" evidence="5">
    <location>
        <begin position="73"/>
        <end position="184"/>
    </location>
</feature>
<feature type="modified residue" description="4-aspartylphosphate" evidence="4">
    <location>
        <position position="123"/>
    </location>
</feature>
<dbReference type="PANTHER" id="PTHR44591:SF3">
    <property type="entry name" value="RESPONSE REGULATORY DOMAIN-CONTAINING PROTEIN"/>
    <property type="match status" value="1"/>
</dbReference>
<name>A0A4Z0NFZ2_9HYPH</name>
<dbReference type="InterPro" id="IPR001789">
    <property type="entry name" value="Sig_transdc_resp-reg_receiver"/>
</dbReference>
<keyword evidence="7" id="KW-1185">Reference proteome</keyword>
<dbReference type="GO" id="GO:0000160">
    <property type="term" value="P:phosphorelay signal transduction system"/>
    <property type="evidence" value="ECO:0007669"/>
    <property type="project" value="InterPro"/>
</dbReference>
<dbReference type="Gene3D" id="3.40.50.2300">
    <property type="match status" value="1"/>
</dbReference>
<dbReference type="InterPro" id="IPR011006">
    <property type="entry name" value="CheY-like_superfamily"/>
</dbReference>
<comment type="caution">
    <text evidence="6">The sequence shown here is derived from an EMBL/GenBank/DDBJ whole genome shotgun (WGS) entry which is preliminary data.</text>
</comment>
<evidence type="ECO:0000256" key="1">
    <source>
        <dbReference type="ARBA" id="ARBA00022553"/>
    </source>
</evidence>
<dbReference type="SMART" id="SM00448">
    <property type="entry name" value="REC"/>
    <property type="match status" value="1"/>
</dbReference>
<evidence type="ECO:0000256" key="4">
    <source>
        <dbReference type="PROSITE-ProRule" id="PRU00169"/>
    </source>
</evidence>
<keyword evidence="1 4" id="KW-0597">Phosphoprotein</keyword>
<protein>
    <submittedName>
        <fullName evidence="6">Response regulator</fullName>
    </submittedName>
</protein>
<dbReference type="OrthoDB" id="8018327at2"/>
<dbReference type="PROSITE" id="PS50110">
    <property type="entry name" value="RESPONSE_REGULATORY"/>
    <property type="match status" value="1"/>
</dbReference>
<dbReference type="PANTHER" id="PTHR44591">
    <property type="entry name" value="STRESS RESPONSE REGULATOR PROTEIN 1"/>
    <property type="match status" value="1"/>
</dbReference>
<reference evidence="6 7" key="1">
    <citation type="submission" date="2019-04" db="EMBL/GenBank/DDBJ databases">
        <authorList>
            <person name="Feng G."/>
            <person name="Zhu H."/>
        </authorList>
    </citation>
    <scope>NUCLEOTIDE SEQUENCE [LARGE SCALE GENOMIC DNA]</scope>
    <source>
        <strain evidence="6 7">6HR-1</strain>
    </source>
</reference>
<dbReference type="Proteomes" id="UP000297535">
    <property type="component" value="Unassembled WGS sequence"/>
</dbReference>